<dbReference type="Pfam" id="PF04466">
    <property type="entry name" value="Terminase_3"/>
    <property type="match status" value="1"/>
</dbReference>
<dbReference type="AlphaFoldDB" id="J9GGJ9"/>
<protein>
    <submittedName>
        <fullName evidence="2">Protein containing Phage terminase large subunit domain protein</fullName>
    </submittedName>
</protein>
<proteinExistence type="predicted"/>
<accession>J9GGJ9</accession>
<dbReference type="InterPro" id="IPR027417">
    <property type="entry name" value="P-loop_NTPase"/>
</dbReference>
<comment type="caution">
    <text evidence="2">The sequence shown here is derived from an EMBL/GenBank/DDBJ whole genome shotgun (WGS) entry which is preliminary data.</text>
</comment>
<sequence length="79" mass="9155">MPRWVWAIEKMGLTDEYDLPESTLRIRKRSTGQLILFRGCDNPQKLKSIKVPFGEIGIVWIEEADQFSGMAEIRMVLQS</sequence>
<gene>
    <name evidence="2" type="ORF">EVA_13404</name>
</gene>
<evidence type="ECO:0000259" key="1">
    <source>
        <dbReference type="Pfam" id="PF04466"/>
    </source>
</evidence>
<dbReference type="InterPro" id="IPR035412">
    <property type="entry name" value="Terminase_L_N"/>
</dbReference>
<evidence type="ECO:0000313" key="2">
    <source>
        <dbReference type="EMBL" id="EJW98489.1"/>
    </source>
</evidence>
<feature type="domain" description="Phage terminase large subunit N-terminal" evidence="1">
    <location>
        <begin position="6"/>
        <end position="77"/>
    </location>
</feature>
<dbReference type="Gene3D" id="3.40.50.300">
    <property type="entry name" value="P-loop containing nucleotide triphosphate hydrolases"/>
    <property type="match status" value="1"/>
</dbReference>
<dbReference type="EMBL" id="AMCI01004240">
    <property type="protein sequence ID" value="EJW98489.1"/>
    <property type="molecule type" value="Genomic_DNA"/>
</dbReference>
<feature type="non-terminal residue" evidence="2">
    <location>
        <position position="79"/>
    </location>
</feature>
<reference evidence="2" key="1">
    <citation type="journal article" date="2012" name="PLoS ONE">
        <title>Gene sets for utilization of primary and secondary nutrition supplies in the distal gut of endangered iberian lynx.</title>
        <authorList>
            <person name="Alcaide M."/>
            <person name="Messina E."/>
            <person name="Richter M."/>
            <person name="Bargiela R."/>
            <person name="Peplies J."/>
            <person name="Huws S.A."/>
            <person name="Newbold C.J."/>
            <person name="Golyshin P.N."/>
            <person name="Simon M.A."/>
            <person name="Lopez G."/>
            <person name="Yakimov M.M."/>
            <person name="Ferrer M."/>
        </authorList>
    </citation>
    <scope>NUCLEOTIDE SEQUENCE</scope>
</reference>
<organism evidence="2">
    <name type="scientific">gut metagenome</name>
    <dbReference type="NCBI Taxonomy" id="749906"/>
    <lineage>
        <taxon>unclassified sequences</taxon>
        <taxon>metagenomes</taxon>
        <taxon>organismal metagenomes</taxon>
    </lineage>
</organism>
<dbReference type="PANTHER" id="PTHR39184:SF1">
    <property type="entry name" value="PBSX PHAGE TERMINASE LARGE SUBUNIT"/>
    <property type="match status" value="1"/>
</dbReference>
<dbReference type="InterPro" id="IPR052380">
    <property type="entry name" value="Viral_DNA_packaging_terminase"/>
</dbReference>
<name>J9GGJ9_9ZZZZ</name>
<dbReference type="PANTHER" id="PTHR39184">
    <property type="match status" value="1"/>
</dbReference>